<evidence type="ECO:0000313" key="2">
    <source>
        <dbReference type="EMBL" id="VVC40280.1"/>
    </source>
</evidence>
<evidence type="ECO:0000313" key="3">
    <source>
        <dbReference type="Proteomes" id="UP000325440"/>
    </source>
</evidence>
<reference evidence="2 3" key="1">
    <citation type="submission" date="2019-08" db="EMBL/GenBank/DDBJ databases">
        <authorList>
            <person name="Alioto T."/>
            <person name="Alioto T."/>
            <person name="Gomez Garrido J."/>
        </authorList>
    </citation>
    <scope>NUCLEOTIDE SEQUENCE [LARGE SCALE GENOMIC DNA]</scope>
</reference>
<feature type="compositionally biased region" description="Polar residues" evidence="1">
    <location>
        <begin position="28"/>
        <end position="48"/>
    </location>
</feature>
<gene>
    <name evidence="2" type="ORF">CINCED_3A019997</name>
</gene>
<evidence type="ECO:0000256" key="1">
    <source>
        <dbReference type="SAM" id="MobiDB-lite"/>
    </source>
</evidence>
<organism evidence="2 3">
    <name type="scientific">Cinara cedri</name>
    <dbReference type="NCBI Taxonomy" id="506608"/>
    <lineage>
        <taxon>Eukaryota</taxon>
        <taxon>Metazoa</taxon>
        <taxon>Ecdysozoa</taxon>
        <taxon>Arthropoda</taxon>
        <taxon>Hexapoda</taxon>
        <taxon>Insecta</taxon>
        <taxon>Pterygota</taxon>
        <taxon>Neoptera</taxon>
        <taxon>Paraneoptera</taxon>
        <taxon>Hemiptera</taxon>
        <taxon>Sternorrhyncha</taxon>
        <taxon>Aphidomorpha</taxon>
        <taxon>Aphidoidea</taxon>
        <taxon>Aphididae</taxon>
        <taxon>Lachninae</taxon>
        <taxon>Cinara</taxon>
    </lineage>
</organism>
<keyword evidence="3" id="KW-1185">Reference proteome</keyword>
<dbReference type="Proteomes" id="UP000325440">
    <property type="component" value="Unassembled WGS sequence"/>
</dbReference>
<dbReference type="EMBL" id="CABPRJ010001902">
    <property type="protein sequence ID" value="VVC40280.1"/>
    <property type="molecule type" value="Genomic_DNA"/>
</dbReference>
<feature type="region of interest" description="Disordered" evidence="1">
    <location>
        <begin position="1"/>
        <end position="99"/>
    </location>
</feature>
<protein>
    <submittedName>
        <fullName evidence="2">Uncharacterized protein</fullName>
    </submittedName>
</protein>
<accession>A0A5E4NFB9</accession>
<dbReference type="AlphaFoldDB" id="A0A5E4NFB9"/>
<feature type="compositionally biased region" description="Basic and acidic residues" evidence="1">
    <location>
        <begin position="52"/>
        <end position="69"/>
    </location>
</feature>
<sequence length="111" mass="12288">MSNRRPIDYIQKPSEPSQPPTKPPTAEAQSSSSGTRSDTETSNLTNLFEAQLHVDKNPTDADGNRRRDLWTPVGHKSRPSPQQRRNIHPDSQGKASGNGLSCYFVICSIEN</sequence>
<proteinExistence type="predicted"/>
<name>A0A5E4NFB9_9HEMI</name>